<sequence length="54" mass="5975">MVQLFYPFLMKTAFANVDKSGVLPLIASLMGFSILLIFAVFQTNSWAKSLTTAM</sequence>
<dbReference type="EMBL" id="ANMM01000034">
    <property type="protein sequence ID" value="EPC35542.1"/>
    <property type="molecule type" value="Genomic_DNA"/>
</dbReference>
<dbReference type="Proteomes" id="UP000014270">
    <property type="component" value="Unassembled WGS sequence"/>
</dbReference>
<comment type="caution">
    <text evidence="2">The sequence shown here is derived from an EMBL/GenBank/DDBJ whole genome shotgun (WGS) entry which is preliminary data.</text>
</comment>
<name>S2N407_LACPA</name>
<feature type="transmembrane region" description="Helical" evidence="1">
    <location>
        <begin position="20"/>
        <end position="41"/>
    </location>
</feature>
<proteinExistence type="predicted"/>
<evidence type="ECO:0000256" key="1">
    <source>
        <dbReference type="SAM" id="Phobius"/>
    </source>
</evidence>
<evidence type="ECO:0000313" key="3">
    <source>
        <dbReference type="Proteomes" id="UP000014270"/>
    </source>
</evidence>
<organism evidence="2 3">
    <name type="scientific">Lacticaseibacillus paracasei subsp. paracasei Lpp225</name>
    <dbReference type="NCBI Taxonomy" id="1256225"/>
    <lineage>
        <taxon>Bacteria</taxon>
        <taxon>Bacillati</taxon>
        <taxon>Bacillota</taxon>
        <taxon>Bacilli</taxon>
        <taxon>Lactobacillales</taxon>
        <taxon>Lactobacillaceae</taxon>
        <taxon>Lacticaseibacillus</taxon>
    </lineage>
</organism>
<gene>
    <name evidence="2" type="ORF">Lpp225_2864</name>
</gene>
<keyword evidence="1" id="KW-0472">Membrane</keyword>
<accession>S2N407</accession>
<evidence type="ECO:0000313" key="2">
    <source>
        <dbReference type="EMBL" id="EPC35542.1"/>
    </source>
</evidence>
<keyword evidence="1" id="KW-0812">Transmembrane</keyword>
<reference evidence="2 3" key="1">
    <citation type="journal article" date="2013" name="PLoS ONE">
        <title>Lactobacillus paracasei comparative genomics: towards species pan-genome definition and exploitation of diversity.</title>
        <authorList>
            <person name="Smokvina T."/>
            <person name="Wels M."/>
            <person name="Polka J."/>
            <person name="Chervaux C."/>
            <person name="Brisse S."/>
            <person name="Boekhorst J."/>
            <person name="van Hylckama Vlieg J.E."/>
            <person name="Siezen R.J."/>
        </authorList>
    </citation>
    <scope>NUCLEOTIDE SEQUENCE [LARGE SCALE GENOMIC DNA]</scope>
    <source>
        <strain evidence="2 3">Lpp225</strain>
    </source>
</reference>
<keyword evidence="1" id="KW-1133">Transmembrane helix</keyword>
<dbReference type="PATRIC" id="fig|1256225.3.peg.2962"/>
<dbReference type="AlphaFoldDB" id="S2N407"/>
<protein>
    <submittedName>
        <fullName evidence="2">Uncharacterized protein</fullName>
    </submittedName>
</protein>